<dbReference type="GO" id="GO:0140682">
    <property type="term" value="F:FAD-dependent H3K4me/H3K4me3 demethylase activity"/>
    <property type="evidence" value="ECO:0007669"/>
    <property type="project" value="UniProtKB-ARBA"/>
</dbReference>
<keyword evidence="7" id="KW-0285">Flavoprotein</keyword>
<evidence type="ECO:0000313" key="18">
    <source>
        <dbReference type="WBParaSite" id="PDA_v2.g6116.t1"/>
    </source>
</evidence>
<dbReference type="SUPFAM" id="SSF46689">
    <property type="entry name" value="Homeodomain-like"/>
    <property type="match status" value="1"/>
</dbReference>
<evidence type="ECO:0000256" key="15">
    <source>
        <dbReference type="SAM" id="MobiDB-lite"/>
    </source>
</evidence>
<comment type="subcellular location">
    <subcellularLocation>
        <location evidence="3">Cytoplasm</location>
        <location evidence="3">Cytosol</location>
    </subcellularLocation>
    <subcellularLocation>
        <location evidence="2">Nucleus</location>
    </subcellularLocation>
</comment>
<proteinExistence type="inferred from homology"/>
<dbReference type="GO" id="GO:0005634">
    <property type="term" value="C:nucleus"/>
    <property type="evidence" value="ECO:0007669"/>
    <property type="project" value="UniProtKB-SubCell"/>
</dbReference>
<keyword evidence="6" id="KW-0963">Cytoplasm</keyword>
<evidence type="ECO:0000256" key="7">
    <source>
        <dbReference type="ARBA" id="ARBA00022630"/>
    </source>
</evidence>
<dbReference type="PANTHER" id="PTHR10742:SF410">
    <property type="entry name" value="LYSINE-SPECIFIC HISTONE DEMETHYLASE 2"/>
    <property type="match status" value="1"/>
</dbReference>
<dbReference type="Gene3D" id="3.40.50.10470">
    <property type="entry name" value="Translation initiation factor eif-2b, domain 2"/>
    <property type="match status" value="1"/>
</dbReference>
<comment type="function">
    <text evidence="10">Acts as a component of the translation initiation factor 2B (eIF2B) complex, which catalyzes the exchange of GDP for GTP on eukaryotic initiation factor 2 (eIF2) gamma subunit. Its guanine nucleotide exchange factor activity is repressed when bound to eIF2 complex phosphorylated on the alpha subunit, thereby limiting the amount of methionyl-initiator methionine tRNA available to the ribosome and consequently global translation is repressed.</text>
</comment>
<keyword evidence="9" id="KW-0560">Oxidoreductase</keyword>
<dbReference type="SUPFAM" id="SSF51905">
    <property type="entry name" value="FAD/NAD(P)-binding domain"/>
    <property type="match status" value="1"/>
</dbReference>
<feature type="domain" description="SWIRM" evidence="16">
    <location>
        <begin position="591"/>
        <end position="689"/>
    </location>
</feature>
<keyword evidence="8" id="KW-0274">FAD</keyword>
<dbReference type="InterPro" id="IPR002937">
    <property type="entry name" value="Amino_oxidase"/>
</dbReference>
<dbReference type="InterPro" id="IPR036388">
    <property type="entry name" value="WH-like_DNA-bd_sf"/>
</dbReference>
<evidence type="ECO:0000256" key="6">
    <source>
        <dbReference type="ARBA" id="ARBA00022490"/>
    </source>
</evidence>
<evidence type="ECO:0000256" key="11">
    <source>
        <dbReference type="ARBA" id="ARBA00044208"/>
    </source>
</evidence>
<comment type="similarity">
    <text evidence="5 14">Belongs to the eIF-2B alpha/beta/delta subunits family.</text>
</comment>
<comment type="similarity">
    <text evidence="4">Belongs to the flavin monoamine oxidase family.</text>
</comment>
<sequence>MPSFDETDISAQAIFTKLLTSDSEKSTGLAAIETLMEVLKTSDANTLSELTHKLDAAVNAMLKTDYSSASLQSASELFLRFISLISKEALLVDPDFKHVIQEYIKRGNIFIERIRKSRQIIADCFRPFIRSNLKILTHSYSKVVLESLLEAKKRGCNFHVYATESQPDGSGKKMYAALQKNEIQSTLILDSAVGYLMEQIDLVVFGAEGVMETGGIINKIGTLSVAICARAMNKPVYVMAESIKFVKEYPLNQSDIPDKFKYRYSTLQTNKDELKDEHPLTDYTPPQFLNLLITDLGAYLLRQLLSFVIHFEQESSSESHDFILPPSASTPDLLSLTKPSNSKNGTPIKPETNGTSSATPEKREKYHRESAEVAKKKIKLDINPLLDSPDKNGNSECENLCEQYECSNRNCCLQLNQSCTAKIKPEAEAEYFHLTKCEHICMICCEDLKRVGRPLFERYVQWKRNWVEASRCTPNLRVFICEQLLSFYPNCSKCGKFRKLEFDETFLLSTDFLNTFTCENCEMPEDAIIEEAKKITFIQSVSAAPLLHDAPAVHYLRGEYYLDEVGFSPVNDRFYIDECPTKKFMSPFNMPTEQSMAFSVRPDVMEYDEVHAFPEYSIEPVPFLAMRNSIIALWNLNPFDRLTYEHCLRSLICRGLIRVWYATQLQRVFNYLELKSVINYGFIPPPKIPLIKRIHPSEKRQLDVIVVGAGISGLGVARQLKSFGIKVTVLEAKSRTGGRMQDDWSLGVAVGCGAQLITGIVNNPIVLMCEQAKVKYRPLGDDCPLIDSCIGRHVNAVADRLTDEHFNSILDAIGQWKLKTKIGDISLMEQIKLVHEKLLNSVDFRWTKEHERLFQWQLGNVEFSCGSRLTDVSARNWDQNECVGQFAGEHAILAEGSSEIIRKLSEGLDIRCSNPVVSIDYSKSDKVILHTENGRKYQANKVILSVPLAVYHRGIIQFEPELPEDKSIALRNLGAGLIEKVAVKFPRKFWTDLLRKDGTIDYFGNVPKSSAERGLFNMFYDFSTRSSTNSKNQQFVLMSYVCGDSVDIVNTKTDVEVVELFVEALQELFPDEIIPHPTGYVVTHWGRDLYIGMSYSYLKVGGTGDHYDMLAKPIENKLFFCGEATNRFFPQTMTGAFVSAQREAGKVIESYLSEAMPIPKLE</sequence>
<dbReference type="Gene3D" id="1.10.10.10">
    <property type="entry name" value="Winged helix-like DNA-binding domain superfamily/Winged helix DNA-binding domain"/>
    <property type="match status" value="1"/>
</dbReference>
<dbReference type="Gene3D" id="3.50.50.60">
    <property type="entry name" value="FAD/NAD(P)-binding domain"/>
    <property type="match status" value="1"/>
</dbReference>
<dbReference type="InterPro" id="IPR037171">
    <property type="entry name" value="NagB/RpiA_transferase-like"/>
</dbReference>
<dbReference type="PANTHER" id="PTHR10742">
    <property type="entry name" value="FLAVIN MONOAMINE OXIDASE"/>
    <property type="match status" value="1"/>
</dbReference>
<name>A0A914QQG3_9BILA</name>
<dbReference type="WBParaSite" id="PDA_v2.g6116.t1">
    <property type="protein sequence ID" value="PDA_v2.g6116.t1"/>
    <property type="gene ID" value="PDA_v2.g6116"/>
</dbReference>
<feature type="region of interest" description="Disordered" evidence="15">
    <location>
        <begin position="333"/>
        <end position="369"/>
    </location>
</feature>
<dbReference type="Pfam" id="PF01008">
    <property type="entry name" value="IF-2B"/>
    <property type="match status" value="1"/>
</dbReference>
<dbReference type="GO" id="GO:0005829">
    <property type="term" value="C:cytosol"/>
    <property type="evidence" value="ECO:0007669"/>
    <property type="project" value="UniProtKB-SubCell"/>
</dbReference>
<dbReference type="Pfam" id="PF01593">
    <property type="entry name" value="Amino_oxidase"/>
    <property type="match status" value="1"/>
</dbReference>
<evidence type="ECO:0000256" key="3">
    <source>
        <dbReference type="ARBA" id="ARBA00004514"/>
    </source>
</evidence>
<evidence type="ECO:0000256" key="2">
    <source>
        <dbReference type="ARBA" id="ARBA00004123"/>
    </source>
</evidence>
<organism evidence="17 18">
    <name type="scientific">Panagrolaimus davidi</name>
    <dbReference type="NCBI Taxonomy" id="227884"/>
    <lineage>
        <taxon>Eukaryota</taxon>
        <taxon>Metazoa</taxon>
        <taxon>Ecdysozoa</taxon>
        <taxon>Nematoda</taxon>
        <taxon>Chromadorea</taxon>
        <taxon>Rhabditida</taxon>
        <taxon>Tylenchina</taxon>
        <taxon>Panagrolaimomorpha</taxon>
        <taxon>Panagrolaimoidea</taxon>
        <taxon>Panagrolaimidae</taxon>
        <taxon>Panagrolaimus</taxon>
    </lineage>
</organism>
<dbReference type="InterPro" id="IPR000649">
    <property type="entry name" value="IF-2B-related"/>
</dbReference>
<feature type="compositionally biased region" description="Basic and acidic residues" evidence="15">
    <location>
        <begin position="360"/>
        <end position="369"/>
    </location>
</feature>
<dbReference type="AlphaFoldDB" id="A0A914QQG3"/>
<accession>A0A914QQG3</accession>
<dbReference type="InterPro" id="IPR007526">
    <property type="entry name" value="SWIRM"/>
</dbReference>
<dbReference type="Gene3D" id="1.20.120.1070">
    <property type="entry name" value="Translation initiation factor eIF-2B, N-terminal domain"/>
    <property type="match status" value="1"/>
</dbReference>
<evidence type="ECO:0000256" key="10">
    <source>
        <dbReference type="ARBA" id="ARBA00043898"/>
    </source>
</evidence>
<feature type="compositionally biased region" description="Polar residues" evidence="15">
    <location>
        <begin position="333"/>
        <end position="345"/>
    </location>
</feature>
<evidence type="ECO:0000256" key="4">
    <source>
        <dbReference type="ARBA" id="ARBA00005995"/>
    </source>
</evidence>
<evidence type="ECO:0000256" key="9">
    <source>
        <dbReference type="ARBA" id="ARBA00023002"/>
    </source>
</evidence>
<dbReference type="SUPFAM" id="SSF100950">
    <property type="entry name" value="NagB/RpiA/CoA transferase-like"/>
    <property type="match status" value="1"/>
</dbReference>
<reference evidence="18" key="1">
    <citation type="submission" date="2022-11" db="UniProtKB">
        <authorList>
            <consortium name="WormBaseParasite"/>
        </authorList>
    </citation>
    <scope>IDENTIFICATION</scope>
</reference>
<dbReference type="InterPro" id="IPR036188">
    <property type="entry name" value="FAD/NAD-bd_sf"/>
</dbReference>
<evidence type="ECO:0000256" key="14">
    <source>
        <dbReference type="RuleBase" id="RU003814"/>
    </source>
</evidence>
<evidence type="ECO:0000256" key="12">
    <source>
        <dbReference type="ARBA" id="ARBA00044236"/>
    </source>
</evidence>
<dbReference type="InterPro" id="IPR050281">
    <property type="entry name" value="Flavin_monoamine_oxidase"/>
</dbReference>
<evidence type="ECO:0000256" key="13">
    <source>
        <dbReference type="ARBA" id="ARBA00046432"/>
    </source>
</evidence>
<dbReference type="Pfam" id="PF04433">
    <property type="entry name" value="SWIRM"/>
    <property type="match status" value="1"/>
</dbReference>
<dbReference type="InterPro" id="IPR042528">
    <property type="entry name" value="elF-2B_alpha_N"/>
</dbReference>
<comment type="subunit">
    <text evidence="13">Component of the translation initiation factor 2B (eIF2B) complex which is a heterodecamer of two sets of five different subunits: alpha, beta, gamma, delta and epsilon. Subunits alpha, beta and delta comprise a regulatory subcomplex and subunits epsilon and gamma comprise a catalytic subcomplex. Within the complex, the hexameric regulatory complex resides at the center, with the two heterodimeric catalytic subcomplexes bound on opposite sides.</text>
</comment>
<evidence type="ECO:0000259" key="16">
    <source>
        <dbReference type="PROSITE" id="PS50934"/>
    </source>
</evidence>
<evidence type="ECO:0000313" key="17">
    <source>
        <dbReference type="Proteomes" id="UP000887578"/>
    </source>
</evidence>
<dbReference type="InterPro" id="IPR009057">
    <property type="entry name" value="Homeodomain-like_sf"/>
</dbReference>
<dbReference type="SUPFAM" id="SSF54373">
    <property type="entry name" value="FAD-linked reductases, C-terminal domain"/>
    <property type="match status" value="1"/>
</dbReference>
<protein>
    <recommendedName>
        <fullName evidence="11">Translation initiation factor eIF2B subunit alpha</fullName>
    </recommendedName>
    <alternativeName>
        <fullName evidence="12">eIF2B GDP-GTP exchange factor subunit alpha</fullName>
    </alternativeName>
</protein>
<dbReference type="Gene3D" id="3.90.660.10">
    <property type="match status" value="1"/>
</dbReference>
<dbReference type="InterPro" id="IPR042529">
    <property type="entry name" value="IF_2B-like_C"/>
</dbReference>
<evidence type="ECO:0000256" key="8">
    <source>
        <dbReference type="ARBA" id="ARBA00022827"/>
    </source>
</evidence>
<evidence type="ECO:0000256" key="5">
    <source>
        <dbReference type="ARBA" id="ARBA00007251"/>
    </source>
</evidence>
<comment type="cofactor">
    <cofactor evidence="1">
        <name>FAD</name>
        <dbReference type="ChEBI" id="CHEBI:57692"/>
    </cofactor>
</comment>
<evidence type="ECO:0000256" key="1">
    <source>
        <dbReference type="ARBA" id="ARBA00001974"/>
    </source>
</evidence>
<dbReference type="PROSITE" id="PS50934">
    <property type="entry name" value="SWIRM"/>
    <property type="match status" value="1"/>
</dbReference>
<keyword evidence="17" id="KW-1185">Reference proteome</keyword>
<dbReference type="Proteomes" id="UP000887578">
    <property type="component" value="Unplaced"/>
</dbReference>